<dbReference type="SUPFAM" id="SSF52540">
    <property type="entry name" value="P-loop containing nucleoside triphosphate hydrolases"/>
    <property type="match status" value="1"/>
</dbReference>
<dbReference type="PATRIC" id="fig|883161.3.peg.916"/>
<dbReference type="PIRSF" id="PIRSF005052">
    <property type="entry name" value="P-loopkin"/>
    <property type="match status" value="1"/>
</dbReference>
<sequence>MNEVMPLADPAVPKIVIITGMSGAGRRTAAHGMEDLGWLVVDNLPPTMLPSLIETVRSSGENQLAVGLDVRSREMFDQLPSVLEELGERGIKPEICFLEASDETIVKRQESSRRPLPLQDGGSIMEALVRERRMLSDLRADADVVINTSMLNVHQLKSRIAHIYGTQLSNRLRIQVMSFGFKNGVPLDADMIFDVRFLPNPFWVPHLRPKTGLSEEVSSYVLSRPGATDFLDQLETIVETVEPGYVNEGKRLVTIGIGCTGGKHRSTAMSEAFAKRMREKGIPASVLHRDLGLE</sequence>
<dbReference type="STRING" id="883161.HMPREF9306_00920"/>
<keyword evidence="3 4" id="KW-0342">GTP-binding</keyword>
<evidence type="ECO:0000259" key="6">
    <source>
        <dbReference type="Pfam" id="PF22740"/>
    </source>
</evidence>
<dbReference type="EMBL" id="AGZR01000005">
    <property type="protein sequence ID" value="EPD33380.1"/>
    <property type="molecule type" value="Genomic_DNA"/>
</dbReference>
<comment type="caution">
    <text evidence="7">The sequence shown here is derived from an EMBL/GenBank/DDBJ whole genome shotgun (WGS) entry which is preliminary data.</text>
</comment>
<accession>S2W539</accession>
<dbReference type="NCBIfam" id="NF003828">
    <property type="entry name" value="PRK05416.1"/>
    <property type="match status" value="1"/>
</dbReference>
<feature type="binding site" evidence="4">
    <location>
        <begin position="20"/>
        <end position="27"/>
    </location>
    <ligand>
        <name>ATP</name>
        <dbReference type="ChEBI" id="CHEBI:30616"/>
    </ligand>
</feature>
<gene>
    <name evidence="7" type="ORF">HMPREF9306_00920</name>
</gene>
<evidence type="ECO:0000256" key="2">
    <source>
        <dbReference type="ARBA" id="ARBA00022840"/>
    </source>
</evidence>
<dbReference type="GO" id="GO:0005524">
    <property type="term" value="F:ATP binding"/>
    <property type="evidence" value="ECO:0007669"/>
    <property type="project" value="UniProtKB-UniRule"/>
</dbReference>
<keyword evidence="8" id="KW-1185">Reference proteome</keyword>
<feature type="domain" description="RapZ-like N-terminal" evidence="5">
    <location>
        <begin position="14"/>
        <end position="166"/>
    </location>
</feature>
<dbReference type="PANTHER" id="PTHR30448">
    <property type="entry name" value="RNASE ADAPTER PROTEIN RAPZ"/>
    <property type="match status" value="1"/>
</dbReference>
<feature type="binding site" evidence="4">
    <location>
        <begin position="69"/>
        <end position="72"/>
    </location>
    <ligand>
        <name>GTP</name>
        <dbReference type="ChEBI" id="CHEBI:37565"/>
    </ligand>
</feature>
<dbReference type="HAMAP" id="MF_00636">
    <property type="entry name" value="RapZ_like"/>
    <property type="match status" value="1"/>
</dbReference>
<dbReference type="OrthoDB" id="9784461at2"/>
<dbReference type="InterPro" id="IPR005337">
    <property type="entry name" value="RapZ-like"/>
</dbReference>
<dbReference type="InterPro" id="IPR027417">
    <property type="entry name" value="P-loop_NTPase"/>
</dbReference>
<keyword evidence="1 4" id="KW-0547">Nucleotide-binding</keyword>
<dbReference type="Proteomes" id="UP000014417">
    <property type="component" value="Unassembled WGS sequence"/>
</dbReference>
<evidence type="ECO:0000256" key="3">
    <source>
        <dbReference type="ARBA" id="ARBA00023134"/>
    </source>
</evidence>
<dbReference type="AlphaFoldDB" id="S2W539"/>
<dbReference type="InterPro" id="IPR053930">
    <property type="entry name" value="RapZ-like_N"/>
</dbReference>
<evidence type="ECO:0000259" key="5">
    <source>
        <dbReference type="Pfam" id="PF03668"/>
    </source>
</evidence>
<evidence type="ECO:0000313" key="8">
    <source>
        <dbReference type="Proteomes" id="UP000014417"/>
    </source>
</evidence>
<dbReference type="RefSeq" id="WP_016455754.1">
    <property type="nucleotide sequence ID" value="NZ_KE150269.1"/>
</dbReference>
<feature type="domain" description="RapZ C-terminal" evidence="6">
    <location>
        <begin position="173"/>
        <end position="291"/>
    </location>
</feature>
<dbReference type="Gene3D" id="3.40.50.300">
    <property type="entry name" value="P-loop containing nucleotide triphosphate hydrolases"/>
    <property type="match status" value="1"/>
</dbReference>
<name>S2W539_9ACTN</name>
<dbReference type="GO" id="GO:0005525">
    <property type="term" value="F:GTP binding"/>
    <property type="evidence" value="ECO:0007669"/>
    <property type="project" value="UniProtKB-UniRule"/>
</dbReference>
<reference evidence="7 8" key="1">
    <citation type="submission" date="2013-04" db="EMBL/GenBank/DDBJ databases">
        <title>The Genome Sequence of Propionimicrobium lymphophilum ACS-093-V-SCH5.</title>
        <authorList>
            <consortium name="The Broad Institute Genomics Platform"/>
            <person name="Earl A."/>
            <person name="Ward D."/>
            <person name="Feldgarden M."/>
            <person name="Gevers D."/>
            <person name="Saerens B."/>
            <person name="Vaneechoutte M."/>
            <person name="Walker B."/>
            <person name="Young S."/>
            <person name="Zeng Q."/>
            <person name="Gargeya S."/>
            <person name="Fitzgerald M."/>
            <person name="Haas B."/>
            <person name="Abouelleil A."/>
            <person name="Allen A.W."/>
            <person name="Alvarado L."/>
            <person name="Arachchi H.M."/>
            <person name="Berlin A.M."/>
            <person name="Chapman S.B."/>
            <person name="Gainer-Dewar J."/>
            <person name="Goldberg J."/>
            <person name="Griggs A."/>
            <person name="Gujja S."/>
            <person name="Hansen M."/>
            <person name="Howarth C."/>
            <person name="Imamovic A."/>
            <person name="Ireland A."/>
            <person name="Larimer J."/>
            <person name="McCowan C."/>
            <person name="Murphy C."/>
            <person name="Pearson M."/>
            <person name="Poon T.W."/>
            <person name="Priest M."/>
            <person name="Roberts A."/>
            <person name="Saif S."/>
            <person name="Shea T."/>
            <person name="Sisk P."/>
            <person name="Sykes S."/>
            <person name="Wortman J."/>
            <person name="Nusbaum C."/>
            <person name="Birren B."/>
        </authorList>
    </citation>
    <scope>NUCLEOTIDE SEQUENCE [LARGE SCALE GENOMIC DNA]</scope>
    <source>
        <strain evidence="7 8">ACS-093-V-SCH5</strain>
    </source>
</reference>
<dbReference type="PANTHER" id="PTHR30448:SF0">
    <property type="entry name" value="RNASE ADAPTER PROTEIN RAPZ"/>
    <property type="match status" value="1"/>
</dbReference>
<evidence type="ECO:0000256" key="1">
    <source>
        <dbReference type="ARBA" id="ARBA00022741"/>
    </source>
</evidence>
<keyword evidence="2 4" id="KW-0067">ATP-binding</keyword>
<dbReference type="Pfam" id="PF22740">
    <property type="entry name" value="PapZ_C"/>
    <property type="match status" value="1"/>
</dbReference>
<dbReference type="HOGENOM" id="CLU_059558_0_0_11"/>
<proteinExistence type="inferred from homology"/>
<dbReference type="InterPro" id="IPR053931">
    <property type="entry name" value="RapZ_C"/>
</dbReference>
<evidence type="ECO:0000256" key="4">
    <source>
        <dbReference type="HAMAP-Rule" id="MF_00636"/>
    </source>
</evidence>
<evidence type="ECO:0000313" key="7">
    <source>
        <dbReference type="EMBL" id="EPD33380.1"/>
    </source>
</evidence>
<protein>
    <submittedName>
        <fullName evidence="7">Uncharacterized protein</fullName>
    </submittedName>
</protein>
<dbReference type="Pfam" id="PF03668">
    <property type="entry name" value="RapZ-like_N"/>
    <property type="match status" value="1"/>
</dbReference>
<organism evidence="7 8">
    <name type="scientific">Propionimicrobium lymphophilum ACS-093-V-SCH5</name>
    <dbReference type="NCBI Taxonomy" id="883161"/>
    <lineage>
        <taxon>Bacteria</taxon>
        <taxon>Bacillati</taxon>
        <taxon>Actinomycetota</taxon>
        <taxon>Actinomycetes</taxon>
        <taxon>Propionibacteriales</taxon>
        <taxon>Propionibacteriaceae</taxon>
        <taxon>Propionimicrobium</taxon>
    </lineage>
</organism>